<keyword evidence="6 9" id="KW-0564">Palmitate</keyword>
<dbReference type="PATRIC" id="fig|1461581.3.peg.2482"/>
<dbReference type="GO" id="GO:0009279">
    <property type="term" value="C:cell outer membrane"/>
    <property type="evidence" value="ECO:0007669"/>
    <property type="project" value="UniProtKB-SubCell"/>
</dbReference>
<dbReference type="Pfam" id="PF02321">
    <property type="entry name" value="OEP"/>
    <property type="match status" value="2"/>
</dbReference>
<dbReference type="PROSITE" id="PS51257">
    <property type="entry name" value="PROKAR_LIPOPROTEIN"/>
    <property type="match status" value="1"/>
</dbReference>
<name>A0A078MIR7_9PSED</name>
<dbReference type="PANTHER" id="PTHR30203">
    <property type="entry name" value="OUTER MEMBRANE CATION EFFLUX PROTEIN"/>
    <property type="match status" value="1"/>
</dbReference>
<evidence type="ECO:0000256" key="4">
    <source>
        <dbReference type="ARBA" id="ARBA00022692"/>
    </source>
</evidence>
<evidence type="ECO:0000256" key="6">
    <source>
        <dbReference type="ARBA" id="ARBA00023139"/>
    </source>
</evidence>
<dbReference type="Gene3D" id="2.20.200.10">
    <property type="entry name" value="Outer membrane efflux proteins (OEP)"/>
    <property type="match status" value="1"/>
</dbReference>
<keyword evidence="4 9" id="KW-0812">Transmembrane</keyword>
<feature type="chain" id="PRO_5007353458" evidence="9">
    <location>
        <begin position="21"/>
        <end position="477"/>
    </location>
</feature>
<keyword evidence="5 9" id="KW-0472">Membrane</keyword>
<evidence type="ECO:0000256" key="7">
    <source>
        <dbReference type="ARBA" id="ARBA00023237"/>
    </source>
</evidence>
<evidence type="ECO:0000256" key="3">
    <source>
        <dbReference type="ARBA" id="ARBA00022452"/>
    </source>
</evidence>
<keyword evidence="10" id="KW-0175">Coiled coil</keyword>
<dbReference type="SUPFAM" id="SSF56954">
    <property type="entry name" value="Outer membrane efflux proteins (OEP)"/>
    <property type="match status" value="1"/>
</dbReference>
<feature type="signal peptide" evidence="9">
    <location>
        <begin position="1"/>
        <end position="20"/>
    </location>
</feature>
<gene>
    <name evidence="11" type="primary">oprM_1</name>
    <name evidence="11" type="ORF">BN1049_02517</name>
</gene>
<dbReference type="PANTHER" id="PTHR30203:SF32">
    <property type="entry name" value="CATION EFFLUX SYSTEM PROTEIN CUSC"/>
    <property type="match status" value="1"/>
</dbReference>
<evidence type="ECO:0000256" key="9">
    <source>
        <dbReference type="RuleBase" id="RU362097"/>
    </source>
</evidence>
<comment type="similarity">
    <text evidence="2 9">Belongs to the outer membrane factor (OMF) (TC 1.B.17) family.</text>
</comment>
<dbReference type="AlphaFoldDB" id="A0A078MIR7"/>
<evidence type="ECO:0000256" key="1">
    <source>
        <dbReference type="ARBA" id="ARBA00004459"/>
    </source>
</evidence>
<keyword evidence="7" id="KW-0998">Cell outer membrane</keyword>
<keyword evidence="9" id="KW-0732">Signal</keyword>
<evidence type="ECO:0000256" key="8">
    <source>
        <dbReference type="ARBA" id="ARBA00023288"/>
    </source>
</evidence>
<reference evidence="11" key="1">
    <citation type="submission" date="2014-07" db="EMBL/GenBank/DDBJ databases">
        <authorList>
            <person name="Urmite Genomes Urmite Genomes"/>
        </authorList>
    </citation>
    <scope>NUCLEOTIDE SEQUENCE</scope>
    <source>
        <strain evidence="11">12M76_air</strain>
    </source>
</reference>
<organism evidence="11">
    <name type="scientific">Pseudomonas saudimassiliensis</name>
    <dbReference type="NCBI Taxonomy" id="1461581"/>
    <lineage>
        <taxon>Bacteria</taxon>
        <taxon>Pseudomonadati</taxon>
        <taxon>Pseudomonadota</taxon>
        <taxon>Gammaproteobacteria</taxon>
        <taxon>Pseudomonadales</taxon>
        <taxon>Pseudomonadaceae</taxon>
        <taxon>Pseudomonas</taxon>
    </lineage>
</organism>
<dbReference type="InterPro" id="IPR003423">
    <property type="entry name" value="OMP_efflux"/>
</dbReference>
<dbReference type="GO" id="GO:0015562">
    <property type="term" value="F:efflux transmembrane transporter activity"/>
    <property type="evidence" value="ECO:0007669"/>
    <property type="project" value="InterPro"/>
</dbReference>
<keyword evidence="8 9" id="KW-0449">Lipoprotein</keyword>
<evidence type="ECO:0000313" key="11">
    <source>
        <dbReference type="EMBL" id="CEA06140.1"/>
    </source>
</evidence>
<accession>A0A078MIR7</accession>
<dbReference type="InterPro" id="IPR010131">
    <property type="entry name" value="MdtP/NodT-like"/>
</dbReference>
<evidence type="ECO:0000256" key="10">
    <source>
        <dbReference type="SAM" id="Coils"/>
    </source>
</evidence>
<dbReference type="EMBL" id="LK391969">
    <property type="protein sequence ID" value="CEF27565.1"/>
    <property type="molecule type" value="Genomic_DNA"/>
</dbReference>
<proteinExistence type="inferred from homology"/>
<protein>
    <submittedName>
        <fullName evidence="11">Major intrinsic multiple antibiotic resistance efflux outer membrane protein OprM</fullName>
    </submittedName>
</protein>
<dbReference type="Gene3D" id="1.20.1600.10">
    <property type="entry name" value="Outer membrane efflux proteins (OEP)"/>
    <property type="match status" value="1"/>
</dbReference>
<dbReference type="NCBIfam" id="TIGR01845">
    <property type="entry name" value="outer_NodT"/>
    <property type="match status" value="1"/>
</dbReference>
<dbReference type="OrthoDB" id="9770517at2"/>
<keyword evidence="3 9" id="KW-1134">Transmembrane beta strand</keyword>
<comment type="subcellular location">
    <subcellularLocation>
        <location evidence="1 9">Cell outer membrane</location>
        <topology evidence="1 9">Lipid-anchor</topology>
    </subcellularLocation>
</comment>
<sequence>MKIRYLSLAVALALSGCSLVPEYQQPASPVADSWPQGVAYSAAATGQAGTLPPAWEDFFQSPQLQQLVQLALEHNRDLRQAVLNVDAYRALYRIQRADLLPSIGVDGSGTRQRLPDDLSPTGESGINSQYGVTLGTSSWELDLFGRVRSLEGAALERYLATEQAQHAVQLALVSDVATAWLTWNADHALLELTKATLDSYQESLDMVEASHAGGIASALDVRQARSLVEQAKVQLERYTRQVAQDRNALGLLVGTAVPPQLLRGHELDTGLLADLPAGLPADVLQQRPDIRAAEHRLRAANADIGAARAAFFPSIRLTAAAGTASADLDGLFDGGSGTWSFLPQINIPIFTAGRLKANLEYTEIQRDINVAAYEKSIQTAFREVADGLAAQGTFAAQVQAQTDLVTATEEYYQLAQQRYDEGVDNYLLVLDAQRELFAARQALLSYQLQQLSSEVALYRALGGGWDAQAYDSTYRET</sequence>
<feature type="coiled-coil region" evidence="10">
    <location>
        <begin position="221"/>
        <end position="248"/>
    </location>
</feature>
<evidence type="ECO:0000256" key="2">
    <source>
        <dbReference type="ARBA" id="ARBA00007613"/>
    </source>
</evidence>
<evidence type="ECO:0000256" key="5">
    <source>
        <dbReference type="ARBA" id="ARBA00023136"/>
    </source>
</evidence>
<dbReference type="EMBL" id="LM997413">
    <property type="protein sequence ID" value="CEA06140.1"/>
    <property type="molecule type" value="Genomic_DNA"/>
</dbReference>
<dbReference type="RefSeq" id="WP_044500368.1">
    <property type="nucleotide sequence ID" value="NZ_LK391969.1"/>
</dbReference>